<comment type="similarity">
    <text evidence="2 7">Belongs to the NST1 family.</text>
</comment>
<feature type="region of interest" description="Disordered" evidence="8">
    <location>
        <begin position="288"/>
        <end position="342"/>
    </location>
</feature>
<feature type="compositionally biased region" description="Acidic residues" evidence="8">
    <location>
        <begin position="162"/>
        <end position="202"/>
    </location>
</feature>
<organism evidence="9 10">
    <name type="scientific">Fibroporia radiculosa</name>
    <dbReference type="NCBI Taxonomy" id="599839"/>
    <lineage>
        <taxon>Eukaryota</taxon>
        <taxon>Fungi</taxon>
        <taxon>Dikarya</taxon>
        <taxon>Basidiomycota</taxon>
        <taxon>Agaricomycotina</taxon>
        <taxon>Agaricomycetes</taxon>
        <taxon>Polyporales</taxon>
        <taxon>Fibroporiaceae</taxon>
        <taxon>Fibroporia</taxon>
    </lineage>
</organism>
<evidence type="ECO:0000256" key="4">
    <source>
        <dbReference type="ARBA" id="ARBA00022490"/>
    </source>
</evidence>
<dbReference type="InParanoid" id="J4H5B5"/>
<dbReference type="AlphaFoldDB" id="J4H5B5"/>
<evidence type="ECO:0000313" key="10">
    <source>
        <dbReference type="Proteomes" id="UP000006352"/>
    </source>
</evidence>
<dbReference type="Pfam" id="PF13945">
    <property type="entry name" value="NST1"/>
    <property type="match status" value="1"/>
</dbReference>
<name>J4H5B5_9APHY</name>
<sequence>MPIITHRLHPPTPPLPISLIWSTSTTEERERIKEFWLGLGEEERRNLVKIEKEAVLKKMKEQQKHSCSCAVCGRKRNAIEEELEVLYDAYYEELEQYANYQQRYISSGGTLPPPQGPGPFPGSVELDKNGAVINPHAPANAIHRTKGAVMTNGRKPAKQPESEFDEDDGDEEYEEEDDYEEEDEEEEEEEEEDDGEVEDEEDVKPHPDRRTPSARRRAPPNGAKANGRDGIGNFGNNLTVTGKWLLPLGLVSRCDLIFSGAGNILTVADDLLKNDGQKFLEMMEQLAERRMQREEEAAADVEDDSEDEDEDDGDEDEDDEDDDEDEEDEEEVMTEEQKMEEGKRMFSIFAARMFEQRVLQAYREKVAQARQLQLLRELEDEDKVNKEKEVKKQTQNQKKKDKKRQQKLAKEEERAAKAAEKAAEEAAIKAKQVALEDEQRKKREEERARREVARKAQEEERHRKEEERRKRLAEEKEREAERERKRKERDEKARAERREKEERDRKAREEREAKLAAERAAAAAAKREQQEREREEREKRLAKERLEREKAEKERAEKEKADREARERAVQQQQRASSSRNPRPPTSPRNANSAGPSQRSPNHAGPAKKILNKSTPAATPVIQPPRPQQPRPTVVTNAQPPPIASQIPNHLPPSTPLFSPVGGIIPPVLSPRIAHTPGPFIGMAPGLSMQPTPPPLAPSALPRAYGNGSPFDPAYGRPLAPPAPIAPPTPITPQAPIAPPSRAAQNTLSSPTQMLNSSPGGRASGPDPGPITRPIAPIARPTTEASGSGSTSPTRQPSPSPKEKLGSAALIADDDEIVPAPGRRIAPGVPVGQAWGSPRSSLPDMRTPWGPPGPSGPPSFASPRPPALAPSLWSTPTPDWQHSPSFYGGPFVTHNPSPPPHTGS</sequence>
<feature type="region of interest" description="Disordered" evidence="8">
    <location>
        <begin position="684"/>
        <end position="904"/>
    </location>
</feature>
<dbReference type="HOGENOM" id="CLU_002935_1_0_1"/>
<evidence type="ECO:0000256" key="7">
    <source>
        <dbReference type="RuleBase" id="RU049441"/>
    </source>
</evidence>
<dbReference type="OrthoDB" id="21629at2759"/>
<dbReference type="InterPro" id="IPR051195">
    <property type="entry name" value="Fungal_stress_NST1"/>
</dbReference>
<feature type="compositionally biased region" description="Low complexity" evidence="8">
    <location>
        <begin position="770"/>
        <end position="797"/>
    </location>
</feature>
<evidence type="ECO:0000256" key="6">
    <source>
        <dbReference type="ARBA" id="ARBA00023054"/>
    </source>
</evidence>
<proteinExistence type="inferred from homology"/>
<gene>
    <name evidence="9" type="ORF">FIBRA_08713</name>
</gene>
<feature type="compositionally biased region" description="Acidic residues" evidence="8">
    <location>
        <begin position="297"/>
        <end position="334"/>
    </location>
</feature>
<dbReference type="InterPro" id="IPR016024">
    <property type="entry name" value="ARM-type_fold"/>
</dbReference>
<evidence type="ECO:0000256" key="2">
    <source>
        <dbReference type="ARBA" id="ARBA00007112"/>
    </source>
</evidence>
<dbReference type="PANTHER" id="PTHR31780">
    <property type="entry name" value="STRESS RESPONSE PROTEIN NST1-RELATED"/>
    <property type="match status" value="1"/>
</dbReference>
<feature type="compositionally biased region" description="Basic residues" evidence="8">
    <location>
        <begin position="397"/>
        <end position="407"/>
    </location>
</feature>
<feature type="compositionally biased region" description="Basic and acidic residues" evidence="8">
    <location>
        <begin position="383"/>
        <end position="392"/>
    </location>
</feature>
<feature type="compositionally biased region" description="Polar residues" evidence="8">
    <location>
        <begin position="875"/>
        <end position="884"/>
    </location>
</feature>
<feature type="compositionally biased region" description="Basic and acidic residues" evidence="8">
    <location>
        <begin position="525"/>
        <end position="569"/>
    </location>
</feature>
<dbReference type="SUPFAM" id="SSF48371">
    <property type="entry name" value="ARM repeat"/>
    <property type="match status" value="1"/>
</dbReference>
<feature type="region of interest" description="Disordered" evidence="8">
    <location>
        <begin position="108"/>
        <end position="233"/>
    </location>
</feature>
<feature type="compositionally biased region" description="Polar residues" evidence="8">
    <location>
        <begin position="743"/>
        <end position="759"/>
    </location>
</feature>
<keyword evidence="5 7" id="KW-0346">Stress response</keyword>
<dbReference type="EMBL" id="HE797336">
    <property type="protein sequence ID" value="CCM06449.1"/>
    <property type="molecule type" value="Genomic_DNA"/>
</dbReference>
<dbReference type="STRING" id="599839.J4H5B5"/>
<reference evidence="9 10" key="1">
    <citation type="journal article" date="2012" name="Appl. Environ. Microbiol.">
        <title>Short-read sequencing for genomic analysis of the brown rot fungus Fibroporia radiculosa.</title>
        <authorList>
            <person name="Tang J.D."/>
            <person name="Perkins A.D."/>
            <person name="Sonstegard T.S."/>
            <person name="Schroeder S.G."/>
            <person name="Burgess S.C."/>
            <person name="Diehl S.V."/>
        </authorList>
    </citation>
    <scope>NUCLEOTIDE SEQUENCE [LARGE SCALE GENOMIC DNA]</scope>
    <source>
        <strain evidence="9 10">TFFH 294</strain>
    </source>
</reference>
<dbReference type="GO" id="GO:0005737">
    <property type="term" value="C:cytoplasm"/>
    <property type="evidence" value="ECO:0007669"/>
    <property type="project" value="UniProtKB-SubCell"/>
</dbReference>
<dbReference type="Proteomes" id="UP000006352">
    <property type="component" value="Unassembled WGS sequence"/>
</dbReference>
<dbReference type="InterPro" id="IPR025279">
    <property type="entry name" value="NST1"/>
</dbReference>
<protein>
    <recommendedName>
        <fullName evidence="3 7">Stress response protein NST1</fullName>
    </recommendedName>
</protein>
<feature type="compositionally biased region" description="Basic and acidic residues" evidence="8">
    <location>
        <begin position="437"/>
        <end position="517"/>
    </location>
</feature>
<keyword evidence="10" id="KW-1185">Reference proteome</keyword>
<dbReference type="PRINTS" id="PR01217">
    <property type="entry name" value="PRICHEXTENSN"/>
</dbReference>
<feature type="compositionally biased region" description="Basic and acidic residues" evidence="8">
    <location>
        <begin position="408"/>
        <end position="428"/>
    </location>
</feature>
<dbReference type="PANTHER" id="PTHR31780:SF10">
    <property type="entry name" value="LD36051P"/>
    <property type="match status" value="1"/>
</dbReference>
<comment type="subcellular location">
    <subcellularLocation>
        <location evidence="1 7">Cytoplasm</location>
    </subcellularLocation>
</comment>
<comment type="function">
    <text evidence="7">May act as a negative regulator of salt tolerance.</text>
</comment>
<evidence type="ECO:0000256" key="1">
    <source>
        <dbReference type="ARBA" id="ARBA00004496"/>
    </source>
</evidence>
<dbReference type="GeneID" id="24101349"/>
<feature type="compositionally biased region" description="Pro residues" evidence="8">
    <location>
        <begin position="719"/>
        <end position="739"/>
    </location>
</feature>
<dbReference type="RefSeq" id="XP_012185732.1">
    <property type="nucleotide sequence ID" value="XM_012330342.1"/>
</dbReference>
<feature type="compositionally biased region" description="Low complexity" evidence="8">
    <location>
        <begin position="570"/>
        <end position="581"/>
    </location>
</feature>
<keyword evidence="6 7" id="KW-0175">Coiled coil</keyword>
<evidence type="ECO:0000256" key="3">
    <source>
        <dbReference type="ARBA" id="ARBA00020733"/>
    </source>
</evidence>
<evidence type="ECO:0000256" key="5">
    <source>
        <dbReference type="ARBA" id="ARBA00023016"/>
    </source>
</evidence>
<evidence type="ECO:0000256" key="8">
    <source>
        <dbReference type="SAM" id="MobiDB-lite"/>
    </source>
</evidence>
<keyword evidence="4 7" id="KW-0963">Cytoplasm</keyword>
<evidence type="ECO:0000313" key="9">
    <source>
        <dbReference type="EMBL" id="CCM06449.1"/>
    </source>
</evidence>
<feature type="compositionally biased region" description="Pro residues" evidence="8">
    <location>
        <begin position="111"/>
        <end position="120"/>
    </location>
</feature>
<accession>J4H5B5</accession>
<feature type="region of interest" description="Disordered" evidence="8">
    <location>
        <begin position="376"/>
        <end position="655"/>
    </location>
</feature>